<feature type="domain" description="SprT-like" evidence="2">
    <location>
        <begin position="706"/>
        <end position="870"/>
    </location>
</feature>
<dbReference type="SMART" id="SM00731">
    <property type="entry name" value="SprT"/>
    <property type="match status" value="1"/>
</dbReference>
<dbReference type="InterPro" id="IPR006640">
    <property type="entry name" value="SprT-like_domain"/>
</dbReference>
<feature type="compositionally biased region" description="Low complexity" evidence="1">
    <location>
        <begin position="156"/>
        <end position="168"/>
    </location>
</feature>
<dbReference type="EMBL" id="FNXT01001016">
    <property type="protein sequence ID" value="SZX70848.1"/>
    <property type="molecule type" value="Genomic_DNA"/>
</dbReference>
<dbReference type="Pfam" id="PF10263">
    <property type="entry name" value="SprT-like"/>
    <property type="match status" value="1"/>
</dbReference>
<reference evidence="3 4" key="1">
    <citation type="submission" date="2016-10" db="EMBL/GenBank/DDBJ databases">
        <authorList>
            <person name="Cai Z."/>
        </authorList>
    </citation>
    <scope>NUCLEOTIDE SEQUENCE [LARGE SCALE GENOMIC DNA]</scope>
</reference>
<feature type="compositionally biased region" description="Low complexity" evidence="1">
    <location>
        <begin position="338"/>
        <end position="368"/>
    </location>
</feature>
<dbReference type="GO" id="GO:0006950">
    <property type="term" value="P:response to stress"/>
    <property type="evidence" value="ECO:0007669"/>
    <property type="project" value="UniProtKB-ARBA"/>
</dbReference>
<feature type="compositionally biased region" description="Low complexity" evidence="1">
    <location>
        <begin position="376"/>
        <end position="388"/>
    </location>
</feature>
<feature type="compositionally biased region" description="Low complexity" evidence="1">
    <location>
        <begin position="248"/>
        <end position="274"/>
    </location>
</feature>
<feature type="compositionally biased region" description="Low complexity" evidence="1">
    <location>
        <begin position="429"/>
        <end position="453"/>
    </location>
</feature>
<proteinExistence type="predicted"/>
<feature type="compositionally biased region" description="Polar residues" evidence="1">
    <location>
        <begin position="322"/>
        <end position="337"/>
    </location>
</feature>
<dbReference type="AlphaFoldDB" id="A0A383VZH9"/>
<feature type="region of interest" description="Disordered" evidence="1">
    <location>
        <begin position="93"/>
        <end position="171"/>
    </location>
</feature>
<dbReference type="PANTHER" id="PTHR23099:SF0">
    <property type="entry name" value="GERM CELL NUCLEAR ACIDIC PROTEIN"/>
    <property type="match status" value="1"/>
</dbReference>
<name>A0A383VZH9_TETOB</name>
<feature type="region of interest" description="Disordered" evidence="1">
    <location>
        <begin position="189"/>
        <end position="219"/>
    </location>
</feature>
<feature type="region of interest" description="Disordered" evidence="1">
    <location>
        <begin position="238"/>
        <end position="274"/>
    </location>
</feature>
<evidence type="ECO:0000313" key="3">
    <source>
        <dbReference type="EMBL" id="SZX70848.1"/>
    </source>
</evidence>
<feature type="compositionally biased region" description="Low complexity" evidence="1">
    <location>
        <begin position="189"/>
        <end position="200"/>
    </location>
</feature>
<dbReference type="GO" id="GO:0005634">
    <property type="term" value="C:nucleus"/>
    <property type="evidence" value="ECO:0007669"/>
    <property type="project" value="TreeGrafter"/>
</dbReference>
<feature type="region of interest" description="Disordered" evidence="1">
    <location>
        <begin position="981"/>
        <end position="1011"/>
    </location>
</feature>
<feature type="compositionally biased region" description="Low complexity" evidence="1">
    <location>
        <begin position="210"/>
        <end position="219"/>
    </location>
</feature>
<evidence type="ECO:0000313" key="4">
    <source>
        <dbReference type="Proteomes" id="UP000256970"/>
    </source>
</evidence>
<dbReference type="PANTHER" id="PTHR23099">
    <property type="entry name" value="TRANSCRIPTIONAL REGULATOR"/>
    <property type="match status" value="1"/>
</dbReference>
<feature type="compositionally biased region" description="Low complexity" evidence="1">
    <location>
        <begin position="479"/>
        <end position="488"/>
    </location>
</feature>
<feature type="compositionally biased region" description="Low complexity" evidence="1">
    <location>
        <begin position="119"/>
        <end position="128"/>
    </location>
</feature>
<accession>A0A383VZH9</accession>
<dbReference type="Proteomes" id="UP000256970">
    <property type="component" value="Unassembled WGS sequence"/>
</dbReference>
<dbReference type="STRING" id="3088.A0A383VZH9"/>
<feature type="region of interest" description="Disordered" evidence="1">
    <location>
        <begin position="290"/>
        <end position="521"/>
    </location>
</feature>
<feature type="compositionally biased region" description="Polar residues" evidence="1">
    <location>
        <begin position="491"/>
        <end position="516"/>
    </location>
</feature>
<feature type="region of interest" description="Disordered" evidence="1">
    <location>
        <begin position="1"/>
        <end position="20"/>
    </location>
</feature>
<evidence type="ECO:0000256" key="1">
    <source>
        <dbReference type="SAM" id="MobiDB-lite"/>
    </source>
</evidence>
<sequence>MFEDSDDDSSPAITFSRSVKPTARRMARVLQEDDSPNPAQQAFITPQRDLQLLNPLQQAAQLTHCAGGLVPPHAAAVTDSHMSHQQTPCALPASCGADTTPGPSPLAWTGSPSSSSTKQQQQQQQQQQNNSPAASPSDWLHVLGAAAGRGDASSPQQQQQQQEQQRQQADMDDNKEMGLPAIMFSGSLISSSQAQQSSRSTPDLSAGSSAEATADQQTPTTPTLLAGALDIADPFTPWLRTSTKQPAGSGTLMGSPLSLSSSDSGSRSHASSSSSIMRCWTGGLQLRQQHHTVGSSTEKAAAAADLVTPTSRRSPAGAPVQLQFTSAEQHSTPGICTSSAESSGRVISSSSSSPVATPVAVTPTAAGAEPEEAYHSACSRGSAGSSDSSDQDEDDGLLTFTRTKQRQPAARSTASGRHQHGMHWDSDDCSSSSSSAGGDSRSGNGSDDGSSWSEANGSHDEAVSSSSGGSRRSRHRTAGRAAGLLTGGKQACSSSSGCPHTHRGSQPGSCSRVTPGSSSSLVARRRRRLLSPAAGLQQQQQQCAAVDGRPAADPYDFDALVLAGGHEHGPRQQQQQRWQEETGWSPSADSPLSLAPFAGAVSGACMQAAAAATGAEHMPFASPISPPPLKPHVLLTNPAAAGRRSSIAPGAGGVTPSAAAAAAAAAGAVTARRPGGRAGTGPRQQPGCMTAPAKAPSSRTFARQRQQLSQQLYDQWNAQVFDGALPAVPLVWNPRLTATAGQVVDDGSLNRLKASRQERIPVRLELSTKVLDCEARLRTTLAHEMCHVAAWAVSKEYAQHHGPAFWAWARRVEARLPGIKVTTCHSYEVHAPFRWQCANNSCGKQYHRHKRSIDPAKHVCSRCSGRLLYLGKFSRDGKLVGSTAAGAATPGATPGGNAFSQFVKSHFAQTKRELPAGTPHKELMSRLAADYKLHKESVQKQKQQQASPQAAQQLDLQPVWQQQQLDEALLGQSQLVVVELSDSEDEAGSGSRQQEQQQQHDGQERLTDQEDVGGLLSFLQRLDLASTE</sequence>
<evidence type="ECO:0000259" key="2">
    <source>
        <dbReference type="SMART" id="SM00731"/>
    </source>
</evidence>
<protein>
    <recommendedName>
        <fullName evidence="2">SprT-like domain-containing protein</fullName>
    </recommendedName>
</protein>
<organism evidence="3 4">
    <name type="scientific">Tetradesmus obliquus</name>
    <name type="common">Green alga</name>
    <name type="synonym">Acutodesmus obliquus</name>
    <dbReference type="NCBI Taxonomy" id="3088"/>
    <lineage>
        <taxon>Eukaryota</taxon>
        <taxon>Viridiplantae</taxon>
        <taxon>Chlorophyta</taxon>
        <taxon>core chlorophytes</taxon>
        <taxon>Chlorophyceae</taxon>
        <taxon>CS clade</taxon>
        <taxon>Sphaeropleales</taxon>
        <taxon>Scenedesmaceae</taxon>
        <taxon>Tetradesmus</taxon>
    </lineage>
</organism>
<keyword evidence="4" id="KW-1185">Reference proteome</keyword>
<feature type="region of interest" description="Disordered" evidence="1">
    <location>
        <begin position="566"/>
        <end position="591"/>
    </location>
</feature>
<feature type="region of interest" description="Disordered" evidence="1">
    <location>
        <begin position="671"/>
        <end position="696"/>
    </location>
</feature>
<gene>
    <name evidence="3" type="ORF">BQ4739_LOCUS11013</name>
</gene>